<dbReference type="EMBL" id="KE720869">
    <property type="protein sequence ID" value="ERF74738.1"/>
    <property type="molecule type" value="Genomic_DNA"/>
</dbReference>
<dbReference type="AlphaFoldDB" id="U1GQX4"/>
<dbReference type="InterPro" id="IPR010730">
    <property type="entry name" value="HET"/>
</dbReference>
<dbReference type="GeneID" id="19239860"/>
<feature type="domain" description="Heterokaryon incompatibility" evidence="1">
    <location>
        <begin position="47"/>
        <end position="193"/>
    </location>
</feature>
<dbReference type="HOGENOM" id="CLU_407105_0_0_1"/>
<evidence type="ECO:0000313" key="2">
    <source>
        <dbReference type="EMBL" id="ERF74738.1"/>
    </source>
</evidence>
<gene>
    <name evidence="2" type="ORF">EPUS_04907</name>
</gene>
<name>U1GQX4_ENDPU</name>
<organism evidence="2 3">
    <name type="scientific">Endocarpon pusillum (strain Z07020 / HMAS-L-300199)</name>
    <name type="common">Lichen-forming fungus</name>
    <dbReference type="NCBI Taxonomy" id="1263415"/>
    <lineage>
        <taxon>Eukaryota</taxon>
        <taxon>Fungi</taxon>
        <taxon>Dikarya</taxon>
        <taxon>Ascomycota</taxon>
        <taxon>Pezizomycotina</taxon>
        <taxon>Eurotiomycetes</taxon>
        <taxon>Chaetothyriomycetidae</taxon>
        <taxon>Verrucariales</taxon>
        <taxon>Verrucariaceae</taxon>
        <taxon>Endocarpon</taxon>
    </lineage>
</organism>
<dbReference type="OrthoDB" id="4450651at2759"/>
<sequence length="675" mass="76876">MRFLETNERYQALDKLDRPMSSYPDSSTLEILLKLRNCSTLADPSAYVAVSYCWNRVNVEWFDAEGALPVKVVQKNCSTRPCVVPTDVIHRVLAYSKAREINAIWIDQECINQNDPIDKEDGIQAMDLVYQRSAHPIAILETCFHTQVQYDVFAAIADPHFFDFDPTYIEDLGDILGALADDNWFTRAWTLQESTSAGVSMLLLIGCPGLNKSDVFGPIPDEFEISIWDFQEAMVNARNLIEEGIAQNWWPDTSDAIYASNLADELWNRIPTIIPDSFESRQEVSYRQVCNAAEAITFLAGRQVSFFPDKLAILANMCNYECRIDTKILENPKSSFSTCALTLSILNGDMSLLMGYGGRSPCGLPSYGEDCRAVSDIFQNDNDDDDDDGLPMNHYGFSWGPKPSGSLNNIVYLEECGAMLRLQPSVLLADGLKVRGTLWQFEQDIAVPNTQAQFEARWKRELDLQVGEDMWASQGRQERQRFLMYEFAMTLLHELLDCGFFALARTFWLFLQPFGTSGRPWLHSFDDVFGRRVATNQEDSMSDTLAQDLQKQWPISLLSVDLEYYKIPSIHRKLIEQVGQSGTLLFGNPLTKSIEPLPSQPYVWFENTRKGELIFTPFTTMGNEAALSSYRERAISWHVRQTGRIVDACETLHCLSRRRGFWRFEGSESRDYVLE</sequence>
<keyword evidence="3" id="KW-1185">Reference proteome</keyword>
<reference evidence="3" key="1">
    <citation type="journal article" date="2014" name="BMC Genomics">
        <title>Genome characteristics reveal the impact of lichenization on lichen-forming fungus Endocarpon pusillum Hedwig (Verrucariales, Ascomycota).</title>
        <authorList>
            <person name="Wang Y.-Y."/>
            <person name="Liu B."/>
            <person name="Zhang X.-Y."/>
            <person name="Zhou Q.-M."/>
            <person name="Zhang T."/>
            <person name="Li H."/>
            <person name="Yu Y.-F."/>
            <person name="Zhang X.-L."/>
            <person name="Hao X.-Y."/>
            <person name="Wang M."/>
            <person name="Wang L."/>
            <person name="Wei J.-C."/>
        </authorList>
    </citation>
    <scope>NUCLEOTIDE SEQUENCE [LARGE SCALE GENOMIC DNA]</scope>
    <source>
        <strain evidence="3">Z07020 / HMAS-L-300199</strain>
    </source>
</reference>
<dbReference type="RefSeq" id="XP_007787908.1">
    <property type="nucleotide sequence ID" value="XM_007789718.1"/>
</dbReference>
<dbReference type="Pfam" id="PF06985">
    <property type="entry name" value="HET"/>
    <property type="match status" value="1"/>
</dbReference>
<dbReference type="InterPro" id="IPR052895">
    <property type="entry name" value="HetReg/Transcr_Mod"/>
</dbReference>
<accession>U1GQX4</accession>
<dbReference type="PANTHER" id="PTHR24148">
    <property type="entry name" value="ANKYRIN REPEAT DOMAIN-CONTAINING PROTEIN 39 HOMOLOG-RELATED"/>
    <property type="match status" value="1"/>
</dbReference>
<protein>
    <recommendedName>
        <fullName evidence="1">Heterokaryon incompatibility domain-containing protein</fullName>
    </recommendedName>
</protein>
<dbReference type="Proteomes" id="UP000019373">
    <property type="component" value="Unassembled WGS sequence"/>
</dbReference>
<dbReference type="PANTHER" id="PTHR24148:SF64">
    <property type="entry name" value="HETEROKARYON INCOMPATIBILITY DOMAIN-CONTAINING PROTEIN"/>
    <property type="match status" value="1"/>
</dbReference>
<proteinExistence type="predicted"/>
<evidence type="ECO:0000313" key="3">
    <source>
        <dbReference type="Proteomes" id="UP000019373"/>
    </source>
</evidence>
<dbReference type="eggNOG" id="ENOG502SM2V">
    <property type="taxonomic scope" value="Eukaryota"/>
</dbReference>
<evidence type="ECO:0000259" key="1">
    <source>
        <dbReference type="Pfam" id="PF06985"/>
    </source>
</evidence>